<feature type="compositionally biased region" description="Polar residues" evidence="1">
    <location>
        <begin position="420"/>
        <end position="429"/>
    </location>
</feature>
<dbReference type="OrthoDB" id="194443at2759"/>
<evidence type="ECO:0000313" key="3">
    <source>
        <dbReference type="EMBL" id="UJO23349.1"/>
    </source>
</evidence>
<dbReference type="Proteomes" id="UP000756132">
    <property type="component" value="Chromosome 11"/>
</dbReference>
<evidence type="ECO:0000313" key="4">
    <source>
        <dbReference type="Proteomes" id="UP000756132"/>
    </source>
</evidence>
<dbReference type="PANTHER" id="PTHR47843:SF2">
    <property type="entry name" value="BTB DOMAIN-CONTAINING PROTEIN"/>
    <property type="match status" value="1"/>
</dbReference>
<protein>
    <recommendedName>
        <fullName evidence="2">BTB domain-containing protein</fullName>
    </recommendedName>
</protein>
<dbReference type="EMBL" id="CP090173">
    <property type="protein sequence ID" value="UJO23349.1"/>
    <property type="molecule type" value="Genomic_DNA"/>
</dbReference>
<reference evidence="3" key="2">
    <citation type="journal article" date="2022" name="Microb. Genom.">
        <title>A chromosome-scale genome assembly of the tomato pathogen Cladosporium fulvum reveals a compartmentalized genome architecture and the presence of a dispensable chromosome.</title>
        <authorList>
            <person name="Zaccaron A.Z."/>
            <person name="Chen L.H."/>
            <person name="Samaras A."/>
            <person name="Stergiopoulos I."/>
        </authorList>
    </citation>
    <scope>NUCLEOTIDE SEQUENCE</scope>
    <source>
        <strain evidence="3">Race5_Kim</strain>
    </source>
</reference>
<evidence type="ECO:0000259" key="2">
    <source>
        <dbReference type="PROSITE" id="PS50097"/>
    </source>
</evidence>
<feature type="compositionally biased region" description="Basic and acidic residues" evidence="1">
    <location>
        <begin position="395"/>
        <end position="405"/>
    </location>
</feature>
<dbReference type="KEGG" id="ffu:CLAFUR5_12863"/>
<dbReference type="Pfam" id="PF00651">
    <property type="entry name" value="BTB"/>
    <property type="match status" value="1"/>
</dbReference>
<dbReference type="InterPro" id="IPR011333">
    <property type="entry name" value="SKP1/BTB/POZ_sf"/>
</dbReference>
<reference evidence="3" key="1">
    <citation type="submission" date="2021-12" db="EMBL/GenBank/DDBJ databases">
        <authorList>
            <person name="Zaccaron A."/>
            <person name="Stergiopoulos I."/>
        </authorList>
    </citation>
    <scope>NUCLEOTIDE SEQUENCE</scope>
    <source>
        <strain evidence="3">Race5_Kim</strain>
    </source>
</reference>
<feature type="domain" description="BTB" evidence="2">
    <location>
        <begin position="17"/>
        <end position="84"/>
    </location>
</feature>
<dbReference type="PANTHER" id="PTHR47843">
    <property type="entry name" value="BTB DOMAIN-CONTAINING PROTEIN-RELATED"/>
    <property type="match status" value="1"/>
</dbReference>
<dbReference type="SUPFAM" id="SSF54695">
    <property type="entry name" value="POZ domain"/>
    <property type="match status" value="1"/>
</dbReference>
<keyword evidence="4" id="KW-1185">Reference proteome</keyword>
<evidence type="ECO:0000256" key="1">
    <source>
        <dbReference type="SAM" id="MobiDB-lite"/>
    </source>
</evidence>
<gene>
    <name evidence="3" type="ORF">CLAFUR5_12863</name>
</gene>
<accession>A0A9Q8UUU7</accession>
<feature type="compositionally biased region" description="Basic and acidic residues" evidence="1">
    <location>
        <begin position="118"/>
        <end position="129"/>
    </location>
</feature>
<dbReference type="PROSITE" id="PS50097">
    <property type="entry name" value="BTB"/>
    <property type="match status" value="1"/>
</dbReference>
<dbReference type="RefSeq" id="XP_047767715.1">
    <property type="nucleotide sequence ID" value="XM_047912011.1"/>
</dbReference>
<dbReference type="AlphaFoldDB" id="A0A9Q8UUU7"/>
<feature type="compositionally biased region" description="Basic and acidic residues" evidence="1">
    <location>
        <begin position="90"/>
        <end position="101"/>
    </location>
</feature>
<name>A0A9Q8UUU7_PASFU</name>
<sequence>MTTPSPDPELSLDQTMTTVLVGAGRRAYHVHKALLCDKLGYFRAAYNTPMQEATGDTFKIEDISEFTFGLVVKWLYTGKIYLADGEHEVVPTSHGENKNPEADYESDGCGSEASGGSECEKANTRRDSRAGTTANETEVEVDYEYESGSELSDTEVAARDSITTDSTEQEQGILLKHASAASYETFEQHCIRAVFPDAEARNLDTYQLDVLIRFYEHTAAYEQIDDLRTRYAEVLSKLKIRQETLIHEPTLPQVHTAEADDDDDVYDILADLYILADCFDSTELKRVTLKHASAEFVMRVSTLHTRLLPTFQTVGKAFENLPKASDFRKWLLYVFSRFWRPSGDSPGQVLERDDLRKDFTTELMLVIAERCYWENGSYGTGHYKYDMMLDTDGQGPEKETSRSCDEAPAEASRLRRANCNRMTASNNGA</sequence>
<dbReference type="InterPro" id="IPR000210">
    <property type="entry name" value="BTB/POZ_dom"/>
</dbReference>
<dbReference type="GeneID" id="71992741"/>
<feature type="region of interest" description="Disordered" evidence="1">
    <location>
        <begin position="90"/>
        <end position="155"/>
    </location>
</feature>
<feature type="region of interest" description="Disordered" evidence="1">
    <location>
        <begin position="393"/>
        <end position="429"/>
    </location>
</feature>
<dbReference type="Gene3D" id="3.30.710.10">
    <property type="entry name" value="Potassium Channel Kv1.1, Chain A"/>
    <property type="match status" value="1"/>
</dbReference>
<dbReference type="CDD" id="cd18186">
    <property type="entry name" value="BTB_POZ_ZBTB_KLHL-like"/>
    <property type="match status" value="1"/>
</dbReference>
<feature type="compositionally biased region" description="Acidic residues" evidence="1">
    <location>
        <begin position="137"/>
        <end position="147"/>
    </location>
</feature>
<proteinExistence type="predicted"/>
<organism evidence="3 4">
    <name type="scientific">Passalora fulva</name>
    <name type="common">Tomato leaf mold</name>
    <name type="synonym">Cladosporium fulvum</name>
    <dbReference type="NCBI Taxonomy" id="5499"/>
    <lineage>
        <taxon>Eukaryota</taxon>
        <taxon>Fungi</taxon>
        <taxon>Dikarya</taxon>
        <taxon>Ascomycota</taxon>
        <taxon>Pezizomycotina</taxon>
        <taxon>Dothideomycetes</taxon>
        <taxon>Dothideomycetidae</taxon>
        <taxon>Mycosphaerellales</taxon>
        <taxon>Mycosphaerellaceae</taxon>
        <taxon>Fulvia</taxon>
    </lineage>
</organism>
<feature type="compositionally biased region" description="Low complexity" evidence="1">
    <location>
        <begin position="107"/>
        <end position="117"/>
    </location>
</feature>